<dbReference type="Proteomes" id="UP000001631">
    <property type="component" value="Unassembled WGS sequence"/>
</dbReference>
<evidence type="ECO:0000256" key="5">
    <source>
        <dbReference type="ARBA" id="ARBA00023128"/>
    </source>
</evidence>
<dbReference type="PANTHER" id="PTHR36091:SF1">
    <property type="entry name" value="ALTERED INHERITANCE OF MITOCHONDRIA PROTEIN 9, MITOCHONDRIAL"/>
    <property type="match status" value="1"/>
</dbReference>
<organism evidence="7 8">
    <name type="scientific">Ajellomyces capsulatus (strain G186AR / H82 / ATCC MYA-2454 / RMSCC 2432)</name>
    <name type="common">Darling's disease fungus</name>
    <name type="synonym">Histoplasma capsulatum</name>
    <dbReference type="NCBI Taxonomy" id="447093"/>
    <lineage>
        <taxon>Eukaryota</taxon>
        <taxon>Fungi</taxon>
        <taxon>Dikarya</taxon>
        <taxon>Ascomycota</taxon>
        <taxon>Pezizomycotina</taxon>
        <taxon>Eurotiomycetes</taxon>
        <taxon>Eurotiomycetidae</taxon>
        <taxon>Onygenales</taxon>
        <taxon>Ajellomycetaceae</taxon>
        <taxon>Histoplasma</taxon>
    </lineage>
</organism>
<evidence type="ECO:0000256" key="6">
    <source>
        <dbReference type="ARBA" id="ARBA00031849"/>
    </source>
</evidence>
<accession>C0NI84</accession>
<evidence type="ECO:0000256" key="3">
    <source>
        <dbReference type="ARBA" id="ARBA00016197"/>
    </source>
</evidence>
<dbReference type="EMBL" id="GG663365">
    <property type="protein sequence ID" value="EEH09519.1"/>
    <property type="molecule type" value="Genomic_DNA"/>
</dbReference>
<dbReference type="VEuPathDB" id="FungiDB:I7I50_09805"/>
<dbReference type="InParanoid" id="C0NI84"/>
<dbReference type="RefSeq" id="XP_045290000.1">
    <property type="nucleotide sequence ID" value="XM_045430105.1"/>
</dbReference>
<dbReference type="InterPro" id="IPR051035">
    <property type="entry name" value="Mito_inheritance_9"/>
</dbReference>
<reference evidence="7" key="1">
    <citation type="submission" date="2009-02" db="EMBL/GenBank/DDBJ databases">
        <title>The Genome Sequence of Ajellomyces capsulatus strain G186AR.</title>
        <authorList>
            <consortium name="The Broad Institute Genome Sequencing Platform"/>
            <person name="Champion M."/>
            <person name="Cuomo C."/>
            <person name="Ma L.-J."/>
            <person name="Henn M.R."/>
            <person name="Sil A."/>
            <person name="Goldman B."/>
            <person name="Young S.K."/>
            <person name="Kodira C.D."/>
            <person name="Zeng Q."/>
            <person name="Koehrsen M."/>
            <person name="Alvarado L."/>
            <person name="Berlin A."/>
            <person name="Borenstein D."/>
            <person name="Chen Z."/>
            <person name="Engels R."/>
            <person name="Freedman E."/>
            <person name="Gellesch M."/>
            <person name="Goldberg J."/>
            <person name="Griggs A."/>
            <person name="Gujja S."/>
            <person name="Heiman D."/>
            <person name="Hepburn T."/>
            <person name="Howarth C."/>
            <person name="Jen D."/>
            <person name="Larson L."/>
            <person name="Lewis B."/>
            <person name="Mehta T."/>
            <person name="Park D."/>
            <person name="Pearson M."/>
            <person name="Roberts A."/>
            <person name="Saif S."/>
            <person name="Shea T."/>
            <person name="Shenoy N."/>
            <person name="Sisk P."/>
            <person name="Stolte C."/>
            <person name="Sykes S."/>
            <person name="Walk T."/>
            <person name="White J."/>
            <person name="Yandava C."/>
            <person name="Klein B."/>
            <person name="McEwen J.G."/>
            <person name="Puccia R."/>
            <person name="Goldman G.H."/>
            <person name="Felipe M.S."/>
            <person name="Nino-Vega G."/>
            <person name="San-Blas G."/>
            <person name="Taylor J."/>
            <person name="Mendoza L."/>
            <person name="Galagan J."/>
            <person name="Nusbaum C."/>
            <person name="Birren B."/>
        </authorList>
    </citation>
    <scope>NUCLEOTIDE SEQUENCE</scope>
    <source>
        <strain evidence="7">G186AR</strain>
    </source>
</reference>
<sequence>MAEPRRCSLSHKVLSTFKKTPSIPNYRNIYHDLELNYDVYCRGGTREGKRKGLTPFQIETTWRSPATPLGLIDQLSKSLLNQGVIVSKLLFSTDFLSILSNAKAFLKSRHCRTTYIPSPVSVSRRPIPSRLPGLFCPAITYPPVRQRSARNCFEIHHADGCEYWFSVVPVTKCQLDFNEADRLNERGRLQQGVSSASKKNGRDTIVPIRTPIARPPHYTTVSEVATMDFLRTVLKLPVPTALAYSTSSVNPIGVECILMERVEGENPSSRRLSLTTKDFRFGPQTSLLSHFPHFAPHLIPPDSRNVPTLRHPDLSPSNILLAPGSTKIISVLDWQDAAIFPRVLQVGYPPVCEHGSSQRRSLQIPSLSDDFDEMGTDQQRQCKAAFLYSRDRHREAVMVESREWNESEELLSRIREHLHIDPEGGTEPDNFERAMEGNRQFHLEMVRQTGAGQRERCWRNRPYKVEWDNRMPPSGES</sequence>
<dbReference type="PANTHER" id="PTHR36091">
    <property type="entry name" value="ALTERED INHERITANCE OF MITOCHONDRIA PROTEIN 9, MITOCHONDRIAL"/>
    <property type="match status" value="1"/>
</dbReference>
<protein>
    <recommendedName>
        <fullName evidence="3">Altered inheritance of mitochondria protein 9, mitochondrial</fullName>
    </recommendedName>
    <alternativeName>
        <fullName evidence="6">Found in mitochondrial proteome protein 29</fullName>
    </alternativeName>
</protein>
<evidence type="ECO:0000256" key="2">
    <source>
        <dbReference type="ARBA" id="ARBA00005543"/>
    </source>
</evidence>
<gene>
    <name evidence="7" type="ORF">HCBG_03056</name>
</gene>
<dbReference type="SUPFAM" id="SSF56112">
    <property type="entry name" value="Protein kinase-like (PK-like)"/>
    <property type="match status" value="1"/>
</dbReference>
<evidence type="ECO:0000313" key="8">
    <source>
        <dbReference type="Proteomes" id="UP000001631"/>
    </source>
</evidence>
<keyword evidence="8" id="KW-1185">Reference proteome</keyword>
<dbReference type="HOGENOM" id="CLU_572325_0_0_1"/>
<dbReference type="AlphaFoldDB" id="C0NI84"/>
<comment type="subcellular location">
    <subcellularLocation>
        <location evidence="1">Mitochondrion</location>
    </subcellularLocation>
</comment>
<proteinExistence type="inferred from homology"/>
<evidence type="ECO:0000256" key="4">
    <source>
        <dbReference type="ARBA" id="ARBA00022946"/>
    </source>
</evidence>
<dbReference type="Gene3D" id="3.90.1200.10">
    <property type="match status" value="1"/>
</dbReference>
<evidence type="ECO:0000256" key="1">
    <source>
        <dbReference type="ARBA" id="ARBA00004173"/>
    </source>
</evidence>
<comment type="similarity">
    <text evidence="2">Belongs to the AIM9 family.</text>
</comment>
<dbReference type="GeneID" id="69036072"/>
<keyword evidence="4" id="KW-0809">Transit peptide</keyword>
<keyword evidence="5" id="KW-0496">Mitochondrion</keyword>
<evidence type="ECO:0000313" key="7">
    <source>
        <dbReference type="EMBL" id="EEH09519.1"/>
    </source>
</evidence>
<dbReference type="InterPro" id="IPR011009">
    <property type="entry name" value="Kinase-like_dom_sf"/>
</dbReference>
<name>C0NI84_AJECG</name>
<dbReference type="GO" id="GO:0005739">
    <property type="term" value="C:mitochondrion"/>
    <property type="evidence" value="ECO:0007669"/>
    <property type="project" value="UniProtKB-SubCell"/>
</dbReference>